<dbReference type="InterPro" id="IPR000917">
    <property type="entry name" value="Sulfatase_N"/>
</dbReference>
<organism evidence="7 8">
    <name type="scientific">Luteolibacter algae</name>
    <dbReference type="NCBI Taxonomy" id="454151"/>
    <lineage>
        <taxon>Bacteria</taxon>
        <taxon>Pseudomonadati</taxon>
        <taxon>Verrucomicrobiota</taxon>
        <taxon>Verrucomicrobiia</taxon>
        <taxon>Verrucomicrobiales</taxon>
        <taxon>Verrucomicrobiaceae</taxon>
        <taxon>Luteolibacter</taxon>
    </lineage>
</organism>
<keyword evidence="4" id="KW-0106">Calcium</keyword>
<dbReference type="Pfam" id="PF00884">
    <property type="entry name" value="Sulfatase"/>
    <property type="match status" value="1"/>
</dbReference>
<keyword evidence="3" id="KW-0378">Hydrolase</keyword>
<feature type="chain" id="PRO_5045222339" evidence="5">
    <location>
        <begin position="24"/>
        <end position="451"/>
    </location>
</feature>
<dbReference type="RefSeq" id="WP_386817790.1">
    <property type="nucleotide sequence ID" value="NZ_JBHUIT010000001.1"/>
</dbReference>
<evidence type="ECO:0000256" key="4">
    <source>
        <dbReference type="ARBA" id="ARBA00022837"/>
    </source>
</evidence>
<evidence type="ECO:0000313" key="8">
    <source>
        <dbReference type="Proteomes" id="UP001597375"/>
    </source>
</evidence>
<evidence type="ECO:0000313" key="7">
    <source>
        <dbReference type="EMBL" id="MFD2255128.1"/>
    </source>
</evidence>
<evidence type="ECO:0000259" key="6">
    <source>
        <dbReference type="Pfam" id="PF00884"/>
    </source>
</evidence>
<feature type="signal peptide" evidence="5">
    <location>
        <begin position="1"/>
        <end position="23"/>
    </location>
</feature>
<comment type="similarity">
    <text evidence="1">Belongs to the sulfatase family.</text>
</comment>
<dbReference type="PANTHER" id="PTHR42693">
    <property type="entry name" value="ARYLSULFATASE FAMILY MEMBER"/>
    <property type="match status" value="1"/>
</dbReference>
<gene>
    <name evidence="7" type="ORF">ACFSSA_00430</name>
</gene>
<feature type="domain" description="Sulfatase N-terminal" evidence="6">
    <location>
        <begin position="30"/>
        <end position="338"/>
    </location>
</feature>
<evidence type="ECO:0000256" key="2">
    <source>
        <dbReference type="ARBA" id="ARBA00022723"/>
    </source>
</evidence>
<evidence type="ECO:0000256" key="3">
    <source>
        <dbReference type="ARBA" id="ARBA00022801"/>
    </source>
</evidence>
<dbReference type="Gene3D" id="3.40.720.10">
    <property type="entry name" value="Alkaline Phosphatase, subunit A"/>
    <property type="match status" value="1"/>
</dbReference>
<dbReference type="Gene3D" id="3.30.1120.10">
    <property type="match status" value="1"/>
</dbReference>
<dbReference type="PANTHER" id="PTHR42693:SF53">
    <property type="entry name" value="ENDO-4-O-SULFATASE"/>
    <property type="match status" value="1"/>
</dbReference>
<keyword evidence="5" id="KW-0732">Signal</keyword>
<dbReference type="InterPro" id="IPR024607">
    <property type="entry name" value="Sulfatase_CS"/>
</dbReference>
<keyword evidence="2" id="KW-0479">Metal-binding</keyword>
<evidence type="ECO:0000256" key="1">
    <source>
        <dbReference type="ARBA" id="ARBA00008779"/>
    </source>
</evidence>
<dbReference type="Proteomes" id="UP001597375">
    <property type="component" value="Unassembled WGS sequence"/>
</dbReference>
<keyword evidence="8" id="KW-1185">Reference proteome</keyword>
<dbReference type="InterPro" id="IPR050738">
    <property type="entry name" value="Sulfatase"/>
</dbReference>
<evidence type="ECO:0000256" key="5">
    <source>
        <dbReference type="SAM" id="SignalP"/>
    </source>
</evidence>
<name>A0ABW5D239_9BACT</name>
<comment type="caution">
    <text evidence="7">The sequence shown here is derived from an EMBL/GenBank/DDBJ whole genome shotgun (WGS) entry which is preliminary data.</text>
</comment>
<sequence length="451" mass="50024">MKKISLFSLKILLTSFLIIHASAEDKREQPNVLLILADDLGFADVGFNGSKDIPTPHIDAIAKAGVKFESGYVTHPYCSPSRAAIMAGRYQQRFGHEHNPQEASETNNDGIPTSEILLPARLKEVGYTTGLIGKWHLGVADQFKPLNRGFDEFFGFLGGGYNYFGQPGKEGAPIYRNEEAVDPESITYLTDTFGDEAVDFVQRHKGKPWFLFLSFNAPHAPDQATQEYLDRFPNLTGNRKTYAAMISAMDDAIGKVMAELKATNQEKETLVFFLSDNGGRTGPADNQPLNGHKGYTFEGGVRVPFTASWPGHIPENITYEHPVSSLDIHATALALAGASLDDTEGVNLLPFVTGEDSGAPHDVLFWRVAGGWDYAVRQRKDKMVKPGWSDRQELYNLEADLSESHNTAKGHPEVIDRMQALYEKWNAKNIEPLWSDPHKENVAKERAAETK</sequence>
<protein>
    <submittedName>
        <fullName evidence="7">Sulfatase</fullName>
    </submittedName>
</protein>
<accession>A0ABW5D239</accession>
<dbReference type="SUPFAM" id="SSF53649">
    <property type="entry name" value="Alkaline phosphatase-like"/>
    <property type="match status" value="1"/>
</dbReference>
<reference evidence="8" key="1">
    <citation type="journal article" date="2019" name="Int. J. Syst. Evol. Microbiol.">
        <title>The Global Catalogue of Microorganisms (GCM) 10K type strain sequencing project: providing services to taxonomists for standard genome sequencing and annotation.</title>
        <authorList>
            <consortium name="The Broad Institute Genomics Platform"/>
            <consortium name="The Broad Institute Genome Sequencing Center for Infectious Disease"/>
            <person name="Wu L."/>
            <person name="Ma J."/>
        </authorList>
    </citation>
    <scope>NUCLEOTIDE SEQUENCE [LARGE SCALE GENOMIC DNA]</scope>
    <source>
        <strain evidence="8">CGMCC 4.7106</strain>
    </source>
</reference>
<dbReference type="EMBL" id="JBHUIT010000001">
    <property type="protein sequence ID" value="MFD2255128.1"/>
    <property type="molecule type" value="Genomic_DNA"/>
</dbReference>
<proteinExistence type="inferred from homology"/>
<dbReference type="InterPro" id="IPR017850">
    <property type="entry name" value="Alkaline_phosphatase_core_sf"/>
</dbReference>
<dbReference type="PROSITE" id="PS00149">
    <property type="entry name" value="SULFATASE_2"/>
    <property type="match status" value="1"/>
</dbReference>